<dbReference type="Proteomes" id="UP000346198">
    <property type="component" value="Unassembled WGS sequence"/>
</dbReference>
<reference evidence="2 3" key="1">
    <citation type="submission" date="2019-04" db="EMBL/GenBank/DDBJ databases">
        <authorList>
            <person name="Van Vliet M D."/>
        </authorList>
    </citation>
    <scope>NUCLEOTIDE SEQUENCE [LARGE SCALE GENOMIC DNA]</scope>
    <source>
        <strain evidence="2 3">F21</strain>
    </source>
</reference>
<organism evidence="2 3">
    <name type="scientific">Pontiella sulfatireligans</name>
    <dbReference type="NCBI Taxonomy" id="2750658"/>
    <lineage>
        <taxon>Bacteria</taxon>
        <taxon>Pseudomonadati</taxon>
        <taxon>Kiritimatiellota</taxon>
        <taxon>Kiritimatiellia</taxon>
        <taxon>Kiritimatiellales</taxon>
        <taxon>Pontiellaceae</taxon>
        <taxon>Pontiella</taxon>
    </lineage>
</organism>
<name>A0A6C2UVX1_9BACT</name>
<protein>
    <recommendedName>
        <fullName evidence="1">CD-NTase-associated protein 12/Pycsar effector protein TIR domain-containing protein</fullName>
    </recommendedName>
</protein>
<accession>A0A6C2UVX1</accession>
<gene>
    <name evidence="2" type="ORF">SCARR_05441</name>
</gene>
<dbReference type="EMBL" id="CAAHFH010000003">
    <property type="protein sequence ID" value="VGO23334.1"/>
    <property type="molecule type" value="Genomic_DNA"/>
</dbReference>
<dbReference type="InterPro" id="IPR019302">
    <property type="entry name" value="CAP12/PCTIR_TIR_dom"/>
</dbReference>
<evidence type="ECO:0000259" key="1">
    <source>
        <dbReference type="Pfam" id="PF10137"/>
    </source>
</evidence>
<dbReference type="AlphaFoldDB" id="A0A6C2UVX1"/>
<evidence type="ECO:0000313" key="3">
    <source>
        <dbReference type="Proteomes" id="UP000346198"/>
    </source>
</evidence>
<sequence length="249" mass="27802">METNETPILIARFRSAHSAGVRALNDFSKKSNRRPFIARAKSALQALYGLKAPIVRKYVKANTIKGLREITEDQYTALFVEFEHILNYLEFISGQELANPMSQPSIPPAGKNVFIIHGHDELNTHRLRSLLQDNFGLNPVVMMSKPGMSRALLDKFEHTASACALAFALITPDDEIANHATPYHQARPNVIFEAGWFVGRLGIPRVCLLLKDGATVQSDIDGISRIQFQNNIEEKVLEIQRELEAIGLA</sequence>
<dbReference type="GO" id="GO:0050135">
    <property type="term" value="F:NADP+ nucleosidase activity"/>
    <property type="evidence" value="ECO:0007669"/>
    <property type="project" value="InterPro"/>
</dbReference>
<feature type="domain" description="CD-NTase-associated protein 12/Pycsar effector protein TIR" evidence="1">
    <location>
        <begin position="112"/>
        <end position="229"/>
    </location>
</feature>
<evidence type="ECO:0000313" key="2">
    <source>
        <dbReference type="EMBL" id="VGO23334.1"/>
    </source>
</evidence>
<proteinExistence type="predicted"/>
<dbReference type="RefSeq" id="WP_136065571.1">
    <property type="nucleotide sequence ID" value="NZ_CAAHFH010000003.1"/>
</dbReference>
<dbReference type="Pfam" id="PF10137">
    <property type="entry name" value="CAP12-PCTIR_TIR"/>
    <property type="match status" value="1"/>
</dbReference>
<keyword evidence="3" id="KW-1185">Reference proteome</keyword>